<sequence>MKKVKEFIRENKYSLPASFFIPAIIMIIIYATFGVSWGGEKTVLASDAYHQYVNAHVLYRNLMHNGKGFLYTFTSGLGLNIKAFASYYMGSFFMPLTYFFSVKNMPDAMYLFTILKFGCMGLAGFVSFKNMYKSLSQWLILAMSTSYALMSFPTAQSELITWLDAFILFPLILWGLHSLMDNGKKTLYFVTLSILFIQNYYFGYMLAIFLLLYFIARTTFDTDKNKILRNTRDFIVTSALAGLTSMFTIIPAYLDLKTNGEELTKVSKLFTEKSWFFDLFSKNFVGSFDTTKYGSVPIIYVGIFPLILAILFFFTKSVGLWTKISYGAVAVFIIASFYFQKLDLFWQGMHAPNMFLHRYSFVFSLLIIILALETLKRIKEIDTRWIIDSGIIVFLGYMFVISSGRYPYVKTINVLLSIFFLLAYIIFLLARKKKLVPNSYLLLIASLFVVAEIGINAYYQINGLKNEWVYASRENYDNATKKLLPIADKVRSDEFYRMDNLEPDTANDGMKFDYNALAQFSSVRNRKSSSTLSKLGFRSDGTNLNLRYPNNTLIGDGLFAIKYNITNNAQPAKFGFNNTDLENLKENTIVTSPAIIVKEGYNDITFDDNNLTENQTNFLNKLSGEKLEYFTQIYKNNETISGNVSSDDKRVTLRKQEGKEELSFTYGITAPAKSQLYIRVPNISIDGDVSKDVTISCNDKSYTFNANDTGSYFNLGYYETPTDVEFKLKAVNNDNISFDKTQLLALNVENYKKAIDKINENPTQVKTEKNGAKITYDSKVAGDIFVTVPYDKGWSAKLDGKKVDIKQAQTGFMKIKTEAGKHTITMKFAPRGYKLGWLCLISGIALFIVYNGRSFLVKKDGENSQKNSTPVPKRKVPIKKETDSKSITKEKDNKKGSWFI</sequence>
<feature type="transmembrane region" description="Helical" evidence="2">
    <location>
        <begin position="159"/>
        <end position="176"/>
    </location>
</feature>
<dbReference type="Proteomes" id="UP000177273">
    <property type="component" value="Unassembled WGS sequence"/>
</dbReference>
<reference evidence="4" key="1">
    <citation type="submission" date="2016-09" db="EMBL/GenBank/DDBJ databases">
        <title>Draft genome sequence of a novel species of the family Streptococcaceae isolated from flowers.</title>
        <authorList>
            <person name="Chuah L.-O."/>
            <person name="Yap K.-P."/>
            <person name="Thong K.L."/>
            <person name="Liong M.T."/>
            <person name="Ahmad R."/>
            <person name="Rusul G."/>
        </authorList>
    </citation>
    <scope>NUCLEOTIDE SEQUENCE [LARGE SCALE GENOMIC DNA]</scope>
    <source>
        <strain evidence="4">HibF3</strain>
    </source>
</reference>
<feature type="transmembrane region" description="Helical" evidence="2">
    <location>
        <begin position="359"/>
        <end position="375"/>
    </location>
</feature>
<dbReference type="InterPro" id="IPR018580">
    <property type="entry name" value="Uncharacterised_YfhO"/>
</dbReference>
<proteinExistence type="predicted"/>
<dbReference type="Pfam" id="PF09586">
    <property type="entry name" value="YfhO"/>
    <property type="match status" value="1"/>
</dbReference>
<keyword evidence="4" id="KW-1185">Reference proteome</keyword>
<keyword evidence="2" id="KW-0812">Transmembrane</keyword>
<organism evidence="3 4">
    <name type="scientific">Floricoccus penangensis</name>
    <dbReference type="NCBI Taxonomy" id="1859475"/>
    <lineage>
        <taxon>Bacteria</taxon>
        <taxon>Bacillati</taxon>
        <taxon>Bacillota</taxon>
        <taxon>Bacilli</taxon>
        <taxon>Lactobacillales</taxon>
        <taxon>Streptococcaceae</taxon>
        <taxon>Floricoccus</taxon>
    </lineage>
</organism>
<dbReference type="EMBL" id="MKIQ01000026">
    <property type="protein sequence ID" value="OFI47016.1"/>
    <property type="molecule type" value="Genomic_DNA"/>
</dbReference>
<name>A0A9Q5JGP6_9LACT</name>
<feature type="transmembrane region" description="Helical" evidence="2">
    <location>
        <begin position="320"/>
        <end position="339"/>
    </location>
</feature>
<dbReference type="PANTHER" id="PTHR38454:SF1">
    <property type="entry name" value="INTEGRAL MEMBRANE PROTEIN"/>
    <property type="match status" value="1"/>
</dbReference>
<evidence type="ECO:0000313" key="3">
    <source>
        <dbReference type="EMBL" id="OFI47016.1"/>
    </source>
</evidence>
<feature type="region of interest" description="Disordered" evidence="1">
    <location>
        <begin position="861"/>
        <end position="900"/>
    </location>
</feature>
<feature type="transmembrane region" description="Helical" evidence="2">
    <location>
        <begin position="234"/>
        <end position="254"/>
    </location>
</feature>
<comment type="caution">
    <text evidence="3">The sequence shown here is derived from an EMBL/GenBank/DDBJ whole genome shotgun (WGS) entry which is preliminary data.</text>
</comment>
<dbReference type="RefSeq" id="WP_070787613.1">
    <property type="nucleotide sequence ID" value="NZ_MKIQ01000026.1"/>
</dbReference>
<gene>
    <name evidence="3" type="ORF">BG262_01400</name>
</gene>
<keyword evidence="2" id="KW-0472">Membrane</keyword>
<feature type="compositionally biased region" description="Basic and acidic residues" evidence="1">
    <location>
        <begin position="878"/>
        <end position="900"/>
    </location>
</feature>
<feature type="transmembrane region" description="Helical" evidence="2">
    <location>
        <begin position="109"/>
        <end position="128"/>
    </location>
</feature>
<dbReference type="PANTHER" id="PTHR38454">
    <property type="entry name" value="INTEGRAL MEMBRANE PROTEIN-RELATED"/>
    <property type="match status" value="1"/>
</dbReference>
<evidence type="ECO:0000256" key="1">
    <source>
        <dbReference type="SAM" id="MobiDB-lite"/>
    </source>
</evidence>
<feature type="transmembrane region" description="Helical" evidence="2">
    <location>
        <begin position="835"/>
        <end position="856"/>
    </location>
</feature>
<feature type="transmembrane region" description="Helical" evidence="2">
    <location>
        <begin position="441"/>
        <end position="459"/>
    </location>
</feature>
<evidence type="ECO:0000256" key="2">
    <source>
        <dbReference type="SAM" id="Phobius"/>
    </source>
</evidence>
<protein>
    <submittedName>
        <fullName evidence="3">ABC transporter permease</fullName>
    </submittedName>
</protein>
<feature type="transmembrane region" description="Helical" evidence="2">
    <location>
        <begin position="412"/>
        <end position="429"/>
    </location>
</feature>
<feature type="transmembrane region" description="Helical" evidence="2">
    <location>
        <begin position="387"/>
        <end position="406"/>
    </location>
</feature>
<keyword evidence="2" id="KW-1133">Transmembrane helix</keyword>
<feature type="transmembrane region" description="Helical" evidence="2">
    <location>
        <begin position="12"/>
        <end position="33"/>
    </location>
</feature>
<accession>A0A9Q5JGP6</accession>
<evidence type="ECO:0000313" key="4">
    <source>
        <dbReference type="Proteomes" id="UP000177273"/>
    </source>
</evidence>
<feature type="transmembrane region" description="Helical" evidence="2">
    <location>
        <begin position="188"/>
        <end position="214"/>
    </location>
</feature>
<feature type="transmembrane region" description="Helical" evidence="2">
    <location>
        <begin position="293"/>
        <end position="313"/>
    </location>
</feature>
<dbReference type="OrthoDB" id="9815466at2"/>
<dbReference type="AlphaFoldDB" id="A0A9Q5JGP6"/>
<feature type="transmembrane region" description="Helical" evidence="2">
    <location>
        <begin position="134"/>
        <end position="152"/>
    </location>
</feature>